<dbReference type="OMA" id="TSGSWWC"/>
<sequence length="274" mass="28205">MKVLVVFALALASASAGLLPQVLPVHPRDLPVVPSIEGRITNGQAASEGQFPYQVGLSFGSSSGSWWCGGSIIDNSWVLTAAHCTSGASDVTIYYGATVRTNAKLTQTVSSSGFVQHASYNSVVLRNDISLIKTPAVSFTSAINKVALPSIASSYSTYAGDTAVASGWGKDSDAATSVTNTLQYSDFTVVTNSVCANTYGSLIITPSVICIATPNKISTCNGDSGGPLVQKSTNILIGVTSFVSSAGCESGAPAGFSRVTSFLDWIQSNSGVSY</sequence>
<comment type="similarity">
    <text evidence="2">Belongs to the peptidase S1 family.</text>
</comment>
<dbReference type="PROSITE" id="PS00135">
    <property type="entry name" value="TRYPSIN_SER"/>
    <property type="match status" value="1"/>
</dbReference>
<dbReference type="MEROPS" id="S01.B14"/>
<dbReference type="InterPro" id="IPR018114">
    <property type="entry name" value="TRYPSIN_HIS"/>
</dbReference>
<dbReference type="eggNOG" id="KOG3627">
    <property type="taxonomic scope" value="Eukaryota"/>
</dbReference>
<keyword evidence="5" id="KW-0732">Signal</keyword>
<dbReference type="SMR" id="Q2LZC2"/>
<evidence type="ECO:0000256" key="9">
    <source>
        <dbReference type="ARBA" id="ARBA00023157"/>
    </source>
</evidence>
<dbReference type="FunFam" id="2.40.10.10:FF:000043">
    <property type="entry name" value="serine proteases 1/2"/>
    <property type="match status" value="1"/>
</dbReference>
<dbReference type="InterPro" id="IPR033116">
    <property type="entry name" value="TRYPSIN_SER"/>
</dbReference>
<dbReference type="InterPro" id="IPR001254">
    <property type="entry name" value="Trypsin_dom"/>
</dbReference>
<evidence type="ECO:0000259" key="12">
    <source>
        <dbReference type="PROSITE" id="PS50240"/>
    </source>
</evidence>
<keyword evidence="13" id="KW-1185">Reference proteome</keyword>
<dbReference type="InterPro" id="IPR043504">
    <property type="entry name" value="Peptidase_S1_PA_chymotrypsin"/>
</dbReference>
<name>Q2LZC2_DROPS</name>
<feature type="domain" description="Peptidase S1" evidence="12">
    <location>
        <begin position="40"/>
        <end position="271"/>
    </location>
</feature>
<dbReference type="PROSITE" id="PS50240">
    <property type="entry name" value="TRYPSIN_DOM"/>
    <property type="match status" value="1"/>
</dbReference>
<evidence type="ECO:0000313" key="14">
    <source>
        <dbReference type="RefSeq" id="XP_001353849.1"/>
    </source>
</evidence>
<dbReference type="AlphaFoldDB" id="Q2LZC2"/>
<evidence type="ECO:0000256" key="7">
    <source>
        <dbReference type="ARBA" id="ARBA00022825"/>
    </source>
</evidence>
<keyword evidence="4" id="KW-0645">Protease</keyword>
<evidence type="ECO:0000256" key="1">
    <source>
        <dbReference type="ARBA" id="ARBA00004239"/>
    </source>
</evidence>
<dbReference type="GeneID" id="5495507"/>
<evidence type="ECO:0000256" key="2">
    <source>
        <dbReference type="ARBA" id="ARBA00007664"/>
    </source>
</evidence>
<evidence type="ECO:0000256" key="10">
    <source>
        <dbReference type="ARBA" id="ARBA00036320"/>
    </source>
</evidence>
<dbReference type="InterPro" id="IPR050430">
    <property type="entry name" value="Peptidase_S1"/>
</dbReference>
<evidence type="ECO:0000256" key="6">
    <source>
        <dbReference type="ARBA" id="ARBA00022801"/>
    </source>
</evidence>
<keyword evidence="7" id="KW-0720">Serine protease</keyword>
<dbReference type="InParanoid" id="Q2LZC2"/>
<comment type="catalytic activity">
    <reaction evidence="10">
        <text>Preferential cleavage: Arg-|-Xaa, Lys-|-Xaa.</text>
        <dbReference type="EC" id="3.4.21.4"/>
    </reaction>
</comment>
<dbReference type="PANTHER" id="PTHR24276:SF91">
    <property type="entry name" value="AT26814P-RELATED"/>
    <property type="match status" value="1"/>
</dbReference>
<dbReference type="Gene3D" id="2.40.10.10">
    <property type="entry name" value="Trypsin-like serine proteases"/>
    <property type="match status" value="2"/>
</dbReference>
<evidence type="ECO:0000256" key="8">
    <source>
        <dbReference type="ARBA" id="ARBA00023145"/>
    </source>
</evidence>
<protein>
    <recommendedName>
        <fullName evidence="11">trypsin</fullName>
        <ecNumber evidence="11">3.4.21.4</ecNumber>
    </recommendedName>
</protein>
<evidence type="ECO:0000256" key="11">
    <source>
        <dbReference type="ARBA" id="ARBA00038868"/>
    </source>
</evidence>
<dbReference type="PROSITE" id="PS00134">
    <property type="entry name" value="TRYPSIN_HIS"/>
    <property type="match status" value="1"/>
</dbReference>
<evidence type="ECO:0000256" key="3">
    <source>
        <dbReference type="ARBA" id="ARBA00022525"/>
    </source>
</evidence>
<evidence type="ECO:0000313" key="13">
    <source>
        <dbReference type="Proteomes" id="UP000001819"/>
    </source>
</evidence>
<dbReference type="GO" id="GO:0004252">
    <property type="term" value="F:serine-type endopeptidase activity"/>
    <property type="evidence" value="ECO:0007669"/>
    <property type="project" value="UniProtKB-EC"/>
</dbReference>
<proteinExistence type="inferred from homology"/>
<dbReference type="FunFam" id="2.40.10.10:FF:000025">
    <property type="entry name" value="serine proteases 1/2"/>
    <property type="match status" value="1"/>
</dbReference>
<evidence type="ECO:0000256" key="4">
    <source>
        <dbReference type="ARBA" id="ARBA00022670"/>
    </source>
</evidence>
<comment type="subcellular location">
    <subcellularLocation>
        <location evidence="1">Secreted</location>
        <location evidence="1">Extracellular space</location>
    </subcellularLocation>
</comment>
<dbReference type="CDD" id="cd00190">
    <property type="entry name" value="Tryp_SPc"/>
    <property type="match status" value="1"/>
</dbReference>
<dbReference type="InterPro" id="IPR001314">
    <property type="entry name" value="Peptidase_S1A"/>
</dbReference>
<dbReference type="EC" id="3.4.21.4" evidence="11"/>
<keyword evidence="3" id="KW-0964">Secreted</keyword>
<dbReference type="GO" id="GO:0005576">
    <property type="term" value="C:extracellular region"/>
    <property type="evidence" value="ECO:0007669"/>
    <property type="project" value="UniProtKB-SubCell"/>
</dbReference>
<accession>A0A6I8UDN0</accession>
<dbReference type="Proteomes" id="UP000001819">
    <property type="component" value="Chromosome X"/>
</dbReference>
<dbReference type="InterPro" id="IPR009003">
    <property type="entry name" value="Peptidase_S1_PA"/>
</dbReference>
<reference evidence="14" key="1">
    <citation type="submission" date="2025-08" db="UniProtKB">
        <authorList>
            <consortium name="RefSeq"/>
        </authorList>
    </citation>
    <scope>IDENTIFICATION</scope>
    <source>
        <strain evidence="14">MV-25-SWS-2005</strain>
        <tissue evidence="14">Whole body</tissue>
    </source>
</reference>
<dbReference type="STRING" id="46245.Q2LZC2"/>
<dbReference type="SUPFAM" id="SSF50494">
    <property type="entry name" value="Trypsin-like serine proteases"/>
    <property type="match status" value="1"/>
</dbReference>
<accession>Q2LZC2</accession>
<evidence type="ECO:0000256" key="5">
    <source>
        <dbReference type="ARBA" id="ARBA00022729"/>
    </source>
</evidence>
<dbReference type="Bgee" id="FBgn0079623">
    <property type="expression patterns" value="Expressed in adult organism and 1 other cell type or tissue"/>
</dbReference>
<gene>
    <name evidence="14" type="primary">LOC5495507</name>
</gene>
<keyword evidence="8" id="KW-0865">Zymogen</keyword>
<dbReference type="Pfam" id="PF00089">
    <property type="entry name" value="Trypsin"/>
    <property type="match status" value="1"/>
</dbReference>
<dbReference type="GO" id="GO:0006508">
    <property type="term" value="P:proteolysis"/>
    <property type="evidence" value="ECO:0007669"/>
    <property type="project" value="UniProtKB-KW"/>
</dbReference>
<dbReference type="HOGENOM" id="CLU_006842_7_6_1"/>
<dbReference type="RefSeq" id="XP_001353849.1">
    <property type="nucleotide sequence ID" value="XM_001353813.4"/>
</dbReference>
<dbReference type="SMART" id="SM00020">
    <property type="entry name" value="Tryp_SPc"/>
    <property type="match status" value="1"/>
</dbReference>
<keyword evidence="6" id="KW-0378">Hydrolase</keyword>
<keyword evidence="9" id="KW-1015">Disulfide bond</keyword>
<organism evidence="13 14">
    <name type="scientific">Drosophila pseudoobscura pseudoobscura</name>
    <name type="common">Fruit fly</name>
    <dbReference type="NCBI Taxonomy" id="46245"/>
    <lineage>
        <taxon>Eukaryota</taxon>
        <taxon>Metazoa</taxon>
        <taxon>Ecdysozoa</taxon>
        <taxon>Arthropoda</taxon>
        <taxon>Hexapoda</taxon>
        <taxon>Insecta</taxon>
        <taxon>Pterygota</taxon>
        <taxon>Neoptera</taxon>
        <taxon>Endopterygota</taxon>
        <taxon>Diptera</taxon>
        <taxon>Brachycera</taxon>
        <taxon>Muscomorpha</taxon>
        <taxon>Ephydroidea</taxon>
        <taxon>Drosophilidae</taxon>
        <taxon>Drosophila</taxon>
        <taxon>Sophophora</taxon>
    </lineage>
</organism>
<dbReference type="PANTHER" id="PTHR24276">
    <property type="entry name" value="POLYSERASE-RELATED"/>
    <property type="match status" value="1"/>
</dbReference>
<dbReference type="KEGG" id="dpo:5495507"/>
<dbReference type="PRINTS" id="PR00722">
    <property type="entry name" value="CHYMOTRYPSIN"/>
</dbReference>